<evidence type="ECO:0000256" key="1">
    <source>
        <dbReference type="ARBA" id="ARBA00022737"/>
    </source>
</evidence>
<dbReference type="Pfam" id="PF12796">
    <property type="entry name" value="Ank_2"/>
    <property type="match status" value="1"/>
</dbReference>
<reference evidence="4 5" key="1">
    <citation type="journal article" date="2013" name="J. Microbiol.">
        <title>Mucilaginibacter ginsenosidivorax sp. nov., with ginsenoside converting activity isolated from sediment.</title>
        <authorList>
            <person name="Kim J.K."/>
            <person name="Choi T.E."/>
            <person name="Liu Q.M."/>
            <person name="Park H.Y."/>
            <person name="Yi T.H."/>
            <person name="Yoon M.H."/>
            <person name="Kim S.C."/>
            <person name="Im W.T."/>
        </authorList>
    </citation>
    <scope>NUCLEOTIDE SEQUENCE [LARGE SCALE GENOMIC DNA]</scope>
    <source>
        <strain evidence="4 5">KHI28</strain>
    </source>
</reference>
<evidence type="ECO:0000256" key="3">
    <source>
        <dbReference type="PROSITE-ProRule" id="PRU00023"/>
    </source>
</evidence>
<dbReference type="PANTHER" id="PTHR24173:SF74">
    <property type="entry name" value="ANKYRIN REPEAT DOMAIN-CONTAINING PROTEIN 16"/>
    <property type="match status" value="1"/>
</dbReference>
<evidence type="ECO:0000256" key="2">
    <source>
        <dbReference type="ARBA" id="ARBA00023043"/>
    </source>
</evidence>
<keyword evidence="1" id="KW-0677">Repeat</keyword>
<accession>A0A5B8VVB6</accession>
<dbReference type="OrthoDB" id="5657095at2"/>
<evidence type="ECO:0000313" key="4">
    <source>
        <dbReference type="EMBL" id="QEC75430.1"/>
    </source>
</evidence>
<name>A0A5B8VVB6_9SPHI</name>
<evidence type="ECO:0000313" key="5">
    <source>
        <dbReference type="Proteomes" id="UP000321362"/>
    </source>
</evidence>
<dbReference type="SMART" id="SM00248">
    <property type="entry name" value="ANK"/>
    <property type="match status" value="4"/>
</dbReference>
<dbReference type="PROSITE" id="PS50297">
    <property type="entry name" value="ANK_REP_REGION"/>
    <property type="match status" value="2"/>
</dbReference>
<dbReference type="AlphaFoldDB" id="A0A5B8VVB6"/>
<feature type="repeat" description="ANK" evidence="3">
    <location>
        <begin position="161"/>
        <end position="193"/>
    </location>
</feature>
<sequence>MSIEQVEEYIAAADLTGLAQLLAQNPKLATTLTSQRVSPLMLSCYYKKPGVTELLLKYSGELTMFEAAAAGKLDLIANLVYDKPNSLDDYADDGFTALGLACYFGHYDVARYLVLKGADVNRPSNNGFHVYPLHSACAGSYTQIARMLIENGALINIKQQAGATPLHSAAQNGNTELLILLLENGAEINTRMEGGKLPADLAREKGFDEIAEILE</sequence>
<organism evidence="4 5">
    <name type="scientific">Mucilaginibacter ginsenosidivorax</name>
    <dbReference type="NCBI Taxonomy" id="862126"/>
    <lineage>
        <taxon>Bacteria</taxon>
        <taxon>Pseudomonadati</taxon>
        <taxon>Bacteroidota</taxon>
        <taxon>Sphingobacteriia</taxon>
        <taxon>Sphingobacteriales</taxon>
        <taxon>Sphingobacteriaceae</taxon>
        <taxon>Mucilaginibacter</taxon>
    </lineage>
</organism>
<dbReference type="PANTHER" id="PTHR24173">
    <property type="entry name" value="ANKYRIN REPEAT CONTAINING"/>
    <property type="match status" value="1"/>
</dbReference>
<dbReference type="RefSeq" id="WP_147052578.1">
    <property type="nucleotide sequence ID" value="NZ_CP042437.1"/>
</dbReference>
<dbReference type="InterPro" id="IPR036770">
    <property type="entry name" value="Ankyrin_rpt-contain_sf"/>
</dbReference>
<protein>
    <submittedName>
        <fullName evidence="4">Ankyrin repeat domain-containing protein</fullName>
    </submittedName>
</protein>
<keyword evidence="5" id="KW-1185">Reference proteome</keyword>
<feature type="repeat" description="ANK" evidence="3">
    <location>
        <begin position="132"/>
        <end position="160"/>
    </location>
</feature>
<gene>
    <name evidence="4" type="ORF">FSB76_05525</name>
</gene>
<feature type="repeat" description="ANK" evidence="3">
    <location>
        <begin position="93"/>
        <end position="125"/>
    </location>
</feature>
<dbReference type="Pfam" id="PF00023">
    <property type="entry name" value="Ank"/>
    <property type="match status" value="1"/>
</dbReference>
<dbReference type="PROSITE" id="PS50088">
    <property type="entry name" value="ANK_REPEAT"/>
    <property type="match status" value="3"/>
</dbReference>
<dbReference type="SUPFAM" id="SSF48403">
    <property type="entry name" value="Ankyrin repeat"/>
    <property type="match status" value="1"/>
</dbReference>
<dbReference type="Gene3D" id="1.25.40.20">
    <property type="entry name" value="Ankyrin repeat-containing domain"/>
    <property type="match status" value="1"/>
</dbReference>
<dbReference type="KEGG" id="mgk:FSB76_05525"/>
<keyword evidence="2 3" id="KW-0040">ANK repeat</keyword>
<dbReference type="Proteomes" id="UP000321362">
    <property type="component" value="Chromosome"/>
</dbReference>
<dbReference type="EMBL" id="CP042437">
    <property type="protein sequence ID" value="QEC75430.1"/>
    <property type="molecule type" value="Genomic_DNA"/>
</dbReference>
<proteinExistence type="predicted"/>
<dbReference type="InterPro" id="IPR002110">
    <property type="entry name" value="Ankyrin_rpt"/>
</dbReference>